<feature type="domain" description="EF-hand" evidence="1">
    <location>
        <begin position="7"/>
        <end position="42"/>
    </location>
</feature>
<gene>
    <name evidence="2" type="ORF">NAEGRDRAFT_67467</name>
</gene>
<dbReference type="Proteomes" id="UP000006671">
    <property type="component" value="Unassembled WGS sequence"/>
</dbReference>
<dbReference type="GeneID" id="8848625"/>
<protein>
    <submittedName>
        <fullName evidence="2">Predicted protein</fullName>
    </submittedName>
</protein>
<dbReference type="CDD" id="cd00257">
    <property type="entry name" value="beta-trefoil_FSCN-like"/>
    <property type="match status" value="1"/>
</dbReference>
<proteinExistence type="predicted"/>
<dbReference type="InParanoid" id="D2VF13"/>
<keyword evidence="3" id="KW-1185">Reference proteome</keyword>
<dbReference type="InterPro" id="IPR002048">
    <property type="entry name" value="EF_hand_dom"/>
</dbReference>
<dbReference type="OrthoDB" id="62120at2759"/>
<dbReference type="SUPFAM" id="SSF50405">
    <property type="entry name" value="Actin-crosslinking proteins"/>
    <property type="match status" value="1"/>
</dbReference>
<dbReference type="AlphaFoldDB" id="D2VF13"/>
<reference evidence="2 3" key="1">
    <citation type="journal article" date="2010" name="Cell">
        <title>The genome of Naegleria gruberi illuminates early eukaryotic versatility.</title>
        <authorList>
            <person name="Fritz-Laylin L.K."/>
            <person name="Prochnik S.E."/>
            <person name="Ginger M.L."/>
            <person name="Dacks J.B."/>
            <person name="Carpenter M.L."/>
            <person name="Field M.C."/>
            <person name="Kuo A."/>
            <person name="Paredez A."/>
            <person name="Chapman J."/>
            <person name="Pham J."/>
            <person name="Shu S."/>
            <person name="Neupane R."/>
            <person name="Cipriano M."/>
            <person name="Mancuso J."/>
            <person name="Tu H."/>
            <person name="Salamov A."/>
            <person name="Lindquist E."/>
            <person name="Shapiro H."/>
            <person name="Lucas S."/>
            <person name="Grigoriev I.V."/>
            <person name="Cande W.Z."/>
            <person name="Fulton C."/>
            <person name="Rokhsar D.S."/>
            <person name="Dawson S.C."/>
        </authorList>
    </citation>
    <scope>NUCLEOTIDE SEQUENCE [LARGE SCALE GENOMIC DNA]</scope>
    <source>
        <strain evidence="2 3">NEG-M</strain>
    </source>
</reference>
<evidence type="ECO:0000313" key="2">
    <source>
        <dbReference type="EMBL" id="EFC44602.1"/>
    </source>
</evidence>
<dbReference type="EMBL" id="GG738867">
    <property type="protein sequence ID" value="EFC44602.1"/>
    <property type="molecule type" value="Genomic_DNA"/>
</dbReference>
<sequence>MLNKVQELTKEAENVYYQVDTERNGFLRRKEFKKAMKKLGINKYEAKHMLIFVDQERLKVVSIKNYVNSYLFIQSGGLNHINTDYQGPITSVVDQRTHMNNTEPERIPFDMSQLSKQLSNISFLTQNVFQSIPRPKNIVGYYQTMQAANGMYLCSENGRLIANRPVIGPWEKFFLHHDSSWGVDGRALKTVWNKYICCEIDNTAVDNRTAVGPWEIFKQSIPDDGGQSMERNVYKSWTGRYLTSDTTGNVSFGATSIGTNEIWICKVVSAVYI</sequence>
<name>D2VF13_NAEGR</name>
<dbReference type="Gene3D" id="1.10.238.10">
    <property type="entry name" value="EF-hand"/>
    <property type="match status" value="1"/>
</dbReference>
<dbReference type="Gene3D" id="2.80.10.50">
    <property type="match status" value="1"/>
</dbReference>
<evidence type="ECO:0000313" key="3">
    <source>
        <dbReference type="Proteomes" id="UP000006671"/>
    </source>
</evidence>
<accession>D2VF13</accession>
<dbReference type="InterPro" id="IPR011992">
    <property type="entry name" value="EF-hand-dom_pair"/>
</dbReference>
<organism evidence="3">
    <name type="scientific">Naegleria gruberi</name>
    <name type="common">Amoeba</name>
    <dbReference type="NCBI Taxonomy" id="5762"/>
    <lineage>
        <taxon>Eukaryota</taxon>
        <taxon>Discoba</taxon>
        <taxon>Heterolobosea</taxon>
        <taxon>Tetramitia</taxon>
        <taxon>Eutetramitia</taxon>
        <taxon>Vahlkampfiidae</taxon>
        <taxon>Naegleria</taxon>
    </lineage>
</organism>
<evidence type="ECO:0000259" key="1">
    <source>
        <dbReference type="PROSITE" id="PS50222"/>
    </source>
</evidence>
<dbReference type="InterPro" id="IPR008999">
    <property type="entry name" value="Actin-crosslinking"/>
</dbReference>
<dbReference type="GO" id="GO:0005509">
    <property type="term" value="F:calcium ion binding"/>
    <property type="evidence" value="ECO:0007669"/>
    <property type="project" value="InterPro"/>
</dbReference>
<dbReference type="KEGG" id="ngr:NAEGRDRAFT_67467"/>
<dbReference type="PROSITE" id="PS50222">
    <property type="entry name" value="EF_HAND_2"/>
    <property type="match status" value="1"/>
</dbReference>
<dbReference type="VEuPathDB" id="AmoebaDB:NAEGRDRAFT_67467"/>
<dbReference type="SUPFAM" id="SSF47473">
    <property type="entry name" value="EF-hand"/>
    <property type="match status" value="1"/>
</dbReference>
<dbReference type="RefSeq" id="XP_002677346.1">
    <property type="nucleotide sequence ID" value="XM_002677300.1"/>
</dbReference>